<evidence type="ECO:0000259" key="2">
    <source>
        <dbReference type="Pfam" id="PF04069"/>
    </source>
</evidence>
<organism evidence="3 4">
    <name type="scientific">Paracoccus mangrovi</name>
    <dbReference type="NCBI Taxonomy" id="1715645"/>
    <lineage>
        <taxon>Bacteria</taxon>
        <taxon>Pseudomonadati</taxon>
        <taxon>Pseudomonadota</taxon>
        <taxon>Alphaproteobacteria</taxon>
        <taxon>Rhodobacterales</taxon>
        <taxon>Paracoccaceae</taxon>
        <taxon>Paracoccus</taxon>
    </lineage>
</organism>
<dbReference type="Gene3D" id="3.40.190.100">
    <property type="entry name" value="Glycine betaine-binding periplasmic protein, domain 2"/>
    <property type="match status" value="1"/>
</dbReference>
<sequence length="328" mass="34632">MTTRYTAVLATALMAALTSAGGALAQDAAQNAAPAPSPDPIECRKVVFSDVGWTDISATTALASTVLQALGYQTETKILSLPVTYTAMAQDDVDVFLGNWMPSQENDIKPYRESGTVEVLRTNLTGAKYTLATNKAGADLGIDNYAKIAAQKDALEGKIYGIEPGNDGNRLLLEMVADNKFDLGTFEIVESSEQGMLAQVARADAAGKPVVFLGWEPHPMNTQFQLTYLAGGDEIFGPDLGGAHVDTNVRQGYVAACPNVGKFLQNLEFSLPMENEVMGLILNDGDQPMDAAKKWLTANPDAAKPWLAGVVTVDGGDAAAALSAALDQ</sequence>
<keyword evidence="1" id="KW-0732">Signal</keyword>
<evidence type="ECO:0000313" key="4">
    <source>
        <dbReference type="Proteomes" id="UP001595721"/>
    </source>
</evidence>
<name>A0ABV7R527_9RHOB</name>
<dbReference type="EMBL" id="JBHRXJ010000009">
    <property type="protein sequence ID" value="MFC3529155.1"/>
    <property type="molecule type" value="Genomic_DNA"/>
</dbReference>
<keyword evidence="4" id="KW-1185">Reference proteome</keyword>
<dbReference type="InterPro" id="IPR007210">
    <property type="entry name" value="ABC_Gly_betaine_transp_sub-bd"/>
</dbReference>
<feature type="domain" description="ABC-type glycine betaine transport system substrate-binding" evidence="2">
    <location>
        <begin position="45"/>
        <end position="297"/>
    </location>
</feature>
<dbReference type="Pfam" id="PF04069">
    <property type="entry name" value="OpuAC"/>
    <property type="match status" value="1"/>
</dbReference>
<dbReference type="CDD" id="cd13640">
    <property type="entry name" value="PBP2_ChoX"/>
    <property type="match status" value="1"/>
</dbReference>
<dbReference type="SUPFAM" id="SSF53850">
    <property type="entry name" value="Periplasmic binding protein-like II"/>
    <property type="match status" value="1"/>
</dbReference>
<comment type="caution">
    <text evidence="3">The sequence shown here is derived from an EMBL/GenBank/DDBJ whole genome shotgun (WGS) entry which is preliminary data.</text>
</comment>
<accession>A0ABV7R527</accession>
<dbReference type="Proteomes" id="UP001595721">
    <property type="component" value="Unassembled WGS sequence"/>
</dbReference>
<dbReference type="RefSeq" id="WP_377745004.1">
    <property type="nucleotide sequence ID" value="NZ_JBHRXJ010000009.1"/>
</dbReference>
<dbReference type="Gene3D" id="3.40.190.10">
    <property type="entry name" value="Periplasmic binding protein-like II"/>
    <property type="match status" value="1"/>
</dbReference>
<proteinExistence type="predicted"/>
<protein>
    <submittedName>
        <fullName evidence="3">Choline ABC transporter substrate-binding protein</fullName>
    </submittedName>
</protein>
<evidence type="ECO:0000256" key="1">
    <source>
        <dbReference type="SAM" id="SignalP"/>
    </source>
</evidence>
<gene>
    <name evidence="3" type="primary">choX</name>
    <name evidence="3" type="ORF">ACFOMH_13315</name>
</gene>
<feature type="chain" id="PRO_5047224411" evidence="1">
    <location>
        <begin position="26"/>
        <end position="328"/>
    </location>
</feature>
<evidence type="ECO:0000313" key="3">
    <source>
        <dbReference type="EMBL" id="MFC3529155.1"/>
    </source>
</evidence>
<reference evidence="4" key="1">
    <citation type="journal article" date="2019" name="Int. J. Syst. Evol. Microbiol.">
        <title>The Global Catalogue of Microorganisms (GCM) 10K type strain sequencing project: providing services to taxonomists for standard genome sequencing and annotation.</title>
        <authorList>
            <consortium name="The Broad Institute Genomics Platform"/>
            <consortium name="The Broad Institute Genome Sequencing Center for Infectious Disease"/>
            <person name="Wu L."/>
            <person name="Ma J."/>
        </authorList>
    </citation>
    <scope>NUCLEOTIDE SEQUENCE [LARGE SCALE GENOMIC DNA]</scope>
    <source>
        <strain evidence="4">KCTC 42899</strain>
    </source>
</reference>
<feature type="signal peptide" evidence="1">
    <location>
        <begin position="1"/>
        <end position="25"/>
    </location>
</feature>
<dbReference type="InterPro" id="IPR017783">
    <property type="entry name" value="ABC_choline_sub-bd"/>
</dbReference>
<dbReference type="NCBIfam" id="TIGR03414">
    <property type="entry name" value="ABC_choline_bnd"/>
    <property type="match status" value="1"/>
</dbReference>